<dbReference type="GO" id="GO:0005829">
    <property type="term" value="C:cytosol"/>
    <property type="evidence" value="ECO:0007669"/>
    <property type="project" value="UniProtKB-ARBA"/>
</dbReference>
<dbReference type="OrthoDB" id="3500708at2"/>
<evidence type="ECO:0000259" key="2">
    <source>
        <dbReference type="Pfam" id="PF00248"/>
    </source>
</evidence>
<protein>
    <submittedName>
        <fullName evidence="3">Predicted oxidoreductase</fullName>
    </submittedName>
</protein>
<dbReference type="FunFam" id="3.20.20.100:FF:000004">
    <property type="entry name" value="Oxidoreductase, aldo/keto reductase"/>
    <property type="match status" value="1"/>
</dbReference>
<organism evidence="3 4">
    <name type="scientific">Thermostaphylospora chromogena</name>
    <dbReference type="NCBI Taxonomy" id="35622"/>
    <lineage>
        <taxon>Bacteria</taxon>
        <taxon>Bacillati</taxon>
        <taxon>Actinomycetota</taxon>
        <taxon>Actinomycetes</taxon>
        <taxon>Streptosporangiales</taxon>
        <taxon>Thermomonosporaceae</taxon>
        <taxon>Thermostaphylospora</taxon>
    </lineage>
</organism>
<evidence type="ECO:0000256" key="1">
    <source>
        <dbReference type="ARBA" id="ARBA00023002"/>
    </source>
</evidence>
<dbReference type="RefSeq" id="WP_093258656.1">
    <property type="nucleotide sequence ID" value="NZ_FNKK01000002.1"/>
</dbReference>
<accession>A0A1H1D6Q2</accession>
<dbReference type="PANTHER" id="PTHR43364:SF4">
    <property type="entry name" value="NAD(P)-LINKED OXIDOREDUCTASE SUPERFAMILY PROTEIN"/>
    <property type="match status" value="1"/>
</dbReference>
<reference evidence="3 4" key="1">
    <citation type="submission" date="2016-10" db="EMBL/GenBank/DDBJ databases">
        <authorList>
            <person name="de Groot N.N."/>
        </authorList>
    </citation>
    <scope>NUCLEOTIDE SEQUENCE [LARGE SCALE GENOMIC DNA]</scope>
    <source>
        <strain evidence="3 4">DSM 43794</strain>
    </source>
</reference>
<feature type="domain" description="NADP-dependent oxidoreductase" evidence="2">
    <location>
        <begin position="15"/>
        <end position="315"/>
    </location>
</feature>
<evidence type="ECO:0000313" key="4">
    <source>
        <dbReference type="Proteomes" id="UP000217103"/>
    </source>
</evidence>
<dbReference type="InterPro" id="IPR020471">
    <property type="entry name" value="AKR"/>
</dbReference>
<dbReference type="InterPro" id="IPR023210">
    <property type="entry name" value="NADP_OxRdtase_dom"/>
</dbReference>
<dbReference type="AlphaFoldDB" id="A0A1H1D6Q2"/>
<dbReference type="GO" id="GO:0016491">
    <property type="term" value="F:oxidoreductase activity"/>
    <property type="evidence" value="ECO:0007669"/>
    <property type="project" value="UniProtKB-KW"/>
</dbReference>
<gene>
    <name evidence="3" type="ORF">SAMN04489764_1851</name>
</gene>
<evidence type="ECO:0000313" key="3">
    <source>
        <dbReference type="EMBL" id="SDQ72211.1"/>
    </source>
</evidence>
<dbReference type="Proteomes" id="UP000217103">
    <property type="component" value="Unassembled WGS sequence"/>
</dbReference>
<dbReference type="InterPro" id="IPR050523">
    <property type="entry name" value="AKR_Detox_Biosynth"/>
</dbReference>
<dbReference type="SUPFAM" id="SSF51430">
    <property type="entry name" value="NAD(P)-linked oxidoreductase"/>
    <property type="match status" value="1"/>
</dbReference>
<sequence>MNHRLLGRTGIRVSPLCLGTLMFGAWGNTDHDECARIIHKALDAGINFIDTADVYAFGESEEIVGRAIRGRRDDVVLATKVGEPMGDSPNRRGNSRRWIMRAVEDSLRRLGTDWIDLYQVHRPDPDTDLDETLGALSDLVRQGKVRAIGTSSFPAEELVEAQWVAERRNRERFATEQVSYSILARHAEAAVLPVAERYDLGVLVWSPLNGGWLTGKYRKDAPPPTDSRASRNADHFDFRAQAVRERKLDLVERLQGVAEEAGVSLIHLALGFVLSHRAVTSAIIGPRTLAQLEGQLGADAVRLPPDVLDAIDEIVPPGTSVNPDDVGYVPPALTDPALRRRPAATT</sequence>
<proteinExistence type="predicted"/>
<dbReference type="STRING" id="35622.SAMN04489764_1851"/>
<dbReference type="Pfam" id="PF00248">
    <property type="entry name" value="Aldo_ket_red"/>
    <property type="match status" value="1"/>
</dbReference>
<keyword evidence="4" id="KW-1185">Reference proteome</keyword>
<dbReference type="PANTHER" id="PTHR43364">
    <property type="entry name" value="NADH-SPECIFIC METHYLGLYOXAL REDUCTASE-RELATED"/>
    <property type="match status" value="1"/>
</dbReference>
<dbReference type="Gene3D" id="3.20.20.100">
    <property type="entry name" value="NADP-dependent oxidoreductase domain"/>
    <property type="match status" value="1"/>
</dbReference>
<dbReference type="PRINTS" id="PR00069">
    <property type="entry name" value="ALDKETRDTASE"/>
</dbReference>
<dbReference type="CDD" id="cd19087">
    <property type="entry name" value="AKR_AKR12A1_B1_C1"/>
    <property type="match status" value="1"/>
</dbReference>
<name>A0A1H1D6Q2_9ACTN</name>
<dbReference type="InterPro" id="IPR036812">
    <property type="entry name" value="NAD(P)_OxRdtase_dom_sf"/>
</dbReference>
<dbReference type="EMBL" id="FNKK01000002">
    <property type="protein sequence ID" value="SDQ72211.1"/>
    <property type="molecule type" value="Genomic_DNA"/>
</dbReference>
<keyword evidence="1" id="KW-0560">Oxidoreductase</keyword>